<dbReference type="EMBL" id="DS268112">
    <property type="protein sequence ID" value="KMM69926.1"/>
    <property type="molecule type" value="Genomic_DNA"/>
</dbReference>
<name>A0A0J6FA51_COCPO</name>
<evidence type="ECO:0000256" key="1">
    <source>
        <dbReference type="SAM" id="MobiDB-lite"/>
    </source>
</evidence>
<evidence type="ECO:0000313" key="3">
    <source>
        <dbReference type="Proteomes" id="UP000054567"/>
    </source>
</evidence>
<gene>
    <name evidence="2" type="ORF">CPAG_06238</name>
</gene>
<feature type="region of interest" description="Disordered" evidence="1">
    <location>
        <begin position="129"/>
        <end position="148"/>
    </location>
</feature>
<dbReference type="AlphaFoldDB" id="A0A0J6FA51"/>
<dbReference type="VEuPathDB" id="FungiDB:CPAG_06238"/>
<dbReference type="Proteomes" id="UP000054567">
    <property type="component" value="Unassembled WGS sequence"/>
</dbReference>
<reference evidence="2 3" key="1">
    <citation type="submission" date="2007-06" db="EMBL/GenBank/DDBJ databases">
        <title>The Genome Sequence of Coccidioides posadasii RMSCC_3488.</title>
        <authorList>
            <consortium name="Coccidioides Genome Resources Consortium"/>
            <consortium name="The Broad Institute Genome Sequencing Platform"/>
            <person name="Henn M.R."/>
            <person name="Sykes S."/>
            <person name="Young S."/>
            <person name="Jaffe D."/>
            <person name="Berlin A."/>
            <person name="Alvarez P."/>
            <person name="Butler J."/>
            <person name="Gnerre S."/>
            <person name="Grabherr M."/>
            <person name="Mauceli E."/>
            <person name="Brockman W."/>
            <person name="Kodira C."/>
            <person name="Alvarado L."/>
            <person name="Zeng Q."/>
            <person name="Crawford M."/>
            <person name="Antoine C."/>
            <person name="Devon K."/>
            <person name="Galgiani J."/>
            <person name="Orsborn K."/>
            <person name="Lewis M.L."/>
            <person name="Nusbaum C."/>
            <person name="Galagan J."/>
            <person name="Birren B."/>
        </authorList>
    </citation>
    <scope>NUCLEOTIDE SEQUENCE [LARGE SCALE GENOMIC DNA]</scope>
    <source>
        <strain evidence="2 3">RMSCC 3488</strain>
    </source>
</reference>
<organism evidence="2 3">
    <name type="scientific">Coccidioides posadasii RMSCC 3488</name>
    <dbReference type="NCBI Taxonomy" id="454284"/>
    <lineage>
        <taxon>Eukaryota</taxon>
        <taxon>Fungi</taxon>
        <taxon>Dikarya</taxon>
        <taxon>Ascomycota</taxon>
        <taxon>Pezizomycotina</taxon>
        <taxon>Eurotiomycetes</taxon>
        <taxon>Eurotiomycetidae</taxon>
        <taxon>Onygenales</taxon>
        <taxon>Onygenaceae</taxon>
        <taxon>Coccidioides</taxon>
    </lineage>
</organism>
<protein>
    <submittedName>
        <fullName evidence="2">Uncharacterized protein</fullName>
    </submittedName>
</protein>
<sequence>MAPAVKRDLTDRDATVEVDDFNAKSFKPRSFDESDLDRLNIRLLPLDVAQPDQLQPCFYAPVPESELPQAPWTDMGLVTASRLLGGEIKVAYWNINAMERIMTGSWMTRSRPHPRNTHIAKSKYNTTQSLKIRRQEPRSSPSSPSFDGGRVCGNTSTMKYFLYVCPAFLLSLLHV</sequence>
<evidence type="ECO:0000313" key="2">
    <source>
        <dbReference type="EMBL" id="KMM69926.1"/>
    </source>
</evidence>
<reference evidence="3" key="3">
    <citation type="journal article" date="2010" name="Genome Res.">
        <title>Population genomic sequencing of Coccidioides fungi reveals recent hybridization and transposon control.</title>
        <authorList>
            <person name="Neafsey D.E."/>
            <person name="Barker B.M."/>
            <person name="Sharpton T.J."/>
            <person name="Stajich J.E."/>
            <person name="Park D.J."/>
            <person name="Whiston E."/>
            <person name="Hung C.-Y."/>
            <person name="McMahan C."/>
            <person name="White J."/>
            <person name="Sykes S."/>
            <person name="Heiman D."/>
            <person name="Young S."/>
            <person name="Zeng Q."/>
            <person name="Abouelleil A."/>
            <person name="Aftuck L."/>
            <person name="Bessette D."/>
            <person name="Brown A."/>
            <person name="FitzGerald M."/>
            <person name="Lui A."/>
            <person name="Macdonald J.P."/>
            <person name="Priest M."/>
            <person name="Orbach M.J."/>
            <person name="Galgiani J.N."/>
            <person name="Kirkland T.N."/>
            <person name="Cole G.T."/>
            <person name="Birren B.W."/>
            <person name="Henn M.R."/>
            <person name="Taylor J.W."/>
            <person name="Rounsley S.D."/>
        </authorList>
    </citation>
    <scope>NUCLEOTIDE SEQUENCE [LARGE SCALE GENOMIC DNA]</scope>
    <source>
        <strain evidence="3">RMSCC 3488</strain>
    </source>
</reference>
<proteinExistence type="predicted"/>
<reference evidence="3" key="2">
    <citation type="journal article" date="2009" name="Genome Res.">
        <title>Comparative genomic analyses of the human fungal pathogens Coccidioides and their relatives.</title>
        <authorList>
            <person name="Sharpton T.J."/>
            <person name="Stajich J.E."/>
            <person name="Rounsley S.D."/>
            <person name="Gardner M.J."/>
            <person name="Wortman J.R."/>
            <person name="Jordar V.S."/>
            <person name="Maiti R."/>
            <person name="Kodira C.D."/>
            <person name="Neafsey D.E."/>
            <person name="Zeng Q."/>
            <person name="Hung C.-Y."/>
            <person name="McMahan C."/>
            <person name="Muszewska A."/>
            <person name="Grynberg M."/>
            <person name="Mandel M.A."/>
            <person name="Kellner E.M."/>
            <person name="Barker B.M."/>
            <person name="Galgiani J.N."/>
            <person name="Orbach M.J."/>
            <person name="Kirkland T.N."/>
            <person name="Cole G.T."/>
            <person name="Henn M.R."/>
            <person name="Birren B.W."/>
            <person name="Taylor J.W."/>
        </authorList>
    </citation>
    <scope>NUCLEOTIDE SEQUENCE [LARGE SCALE GENOMIC DNA]</scope>
    <source>
        <strain evidence="3">RMSCC 3488</strain>
    </source>
</reference>
<accession>A0A0J6FA51</accession>